<reference evidence="1" key="1">
    <citation type="submission" date="2012-10" db="EMBL/GenBank/DDBJ databases">
        <authorList>
            <person name="Harkins D.M."/>
            <person name="Durkin A.S."/>
            <person name="Brinkac L.M."/>
            <person name="Haft D.H."/>
            <person name="Selengut J.D."/>
            <person name="Sanka R."/>
            <person name="DePew J."/>
            <person name="Purushe J."/>
            <person name="Matthias M.A."/>
            <person name="Vinetz J.M."/>
            <person name="Sutton G.G."/>
            <person name="Nierman W.C."/>
            <person name="Fouts D.E."/>
        </authorList>
    </citation>
    <scope>NUCLEOTIDE SEQUENCE [LARGE SCALE GENOMIC DNA]</scope>
    <source>
        <strain evidence="1">MOR084</strain>
    </source>
</reference>
<protein>
    <submittedName>
        <fullName evidence="1">Uncharacterized protein</fullName>
    </submittedName>
</protein>
<evidence type="ECO:0000313" key="1">
    <source>
        <dbReference type="EMBL" id="EKO32050.1"/>
    </source>
</evidence>
<organism evidence="1 2">
    <name type="scientific">Leptospira santarosai str. MOR084</name>
    <dbReference type="NCBI Taxonomy" id="1049984"/>
    <lineage>
        <taxon>Bacteria</taxon>
        <taxon>Pseudomonadati</taxon>
        <taxon>Spirochaetota</taxon>
        <taxon>Spirochaetia</taxon>
        <taxon>Leptospirales</taxon>
        <taxon>Leptospiraceae</taxon>
        <taxon>Leptospira</taxon>
    </lineage>
</organism>
<dbReference type="EMBL" id="AHON02000083">
    <property type="protein sequence ID" value="EKO32050.1"/>
    <property type="molecule type" value="Genomic_DNA"/>
</dbReference>
<comment type="caution">
    <text evidence="1">The sequence shown here is derived from an EMBL/GenBank/DDBJ whole genome shotgun (WGS) entry which is preliminary data.</text>
</comment>
<gene>
    <name evidence="1" type="ORF">LEP1GSC179_1439</name>
</gene>
<accession>A0A0E2BL82</accession>
<keyword evidence="2" id="KW-1185">Reference proteome</keyword>
<dbReference type="AlphaFoldDB" id="A0A0E2BL82"/>
<name>A0A0E2BL82_9LEPT</name>
<dbReference type="Proteomes" id="UP000006329">
    <property type="component" value="Unassembled WGS sequence"/>
</dbReference>
<evidence type="ECO:0000313" key="2">
    <source>
        <dbReference type="Proteomes" id="UP000006329"/>
    </source>
</evidence>
<sequence>MLSFPFGLKKRKNEQKRKVEVTERKVESSIAKFQRTVETPNRERYRNESVNDRRGESRVYGNEEFDLQVHLFVFKE</sequence>
<proteinExistence type="predicted"/>